<dbReference type="EMBL" id="CACRXK020009156">
    <property type="protein sequence ID" value="CAB4016533.1"/>
    <property type="molecule type" value="Genomic_DNA"/>
</dbReference>
<dbReference type="Pfam" id="PF21788">
    <property type="entry name" value="TNP-like_GBD"/>
    <property type="match status" value="1"/>
</dbReference>
<protein>
    <recommendedName>
        <fullName evidence="1">Transposable element P transposase-like GTP-binding insertion domain-containing protein</fullName>
    </recommendedName>
</protein>
<dbReference type="InterPro" id="IPR048366">
    <property type="entry name" value="TNP-like_GBD"/>
</dbReference>
<name>A0A6S7IH93_PARCT</name>
<comment type="caution">
    <text evidence="2">The sequence shown here is derived from an EMBL/GenBank/DDBJ whole genome shotgun (WGS) entry which is preliminary data.</text>
</comment>
<reference evidence="2" key="1">
    <citation type="submission" date="2020-04" db="EMBL/GenBank/DDBJ databases">
        <authorList>
            <person name="Alioto T."/>
            <person name="Alioto T."/>
            <person name="Gomez Garrido J."/>
        </authorList>
    </citation>
    <scope>NUCLEOTIDE SEQUENCE</scope>
    <source>
        <strain evidence="2">A484AB</strain>
    </source>
</reference>
<accession>A0A6S7IH93</accession>
<organism evidence="2 3">
    <name type="scientific">Paramuricea clavata</name>
    <name type="common">Red gorgonian</name>
    <name type="synonym">Violescent sea-whip</name>
    <dbReference type="NCBI Taxonomy" id="317549"/>
    <lineage>
        <taxon>Eukaryota</taxon>
        <taxon>Metazoa</taxon>
        <taxon>Cnidaria</taxon>
        <taxon>Anthozoa</taxon>
        <taxon>Octocorallia</taxon>
        <taxon>Malacalcyonacea</taxon>
        <taxon>Plexauridae</taxon>
        <taxon>Paramuricea</taxon>
    </lineage>
</organism>
<feature type="domain" description="Transposable element P transposase-like GTP-binding insertion" evidence="1">
    <location>
        <begin position="1"/>
        <end position="55"/>
    </location>
</feature>
<evidence type="ECO:0000313" key="2">
    <source>
        <dbReference type="EMBL" id="CAB4016533.1"/>
    </source>
</evidence>
<sequence length="267" mass="29498">MKVKLATQVLSHSVEAALMMAISGGLLPASASGTAELVSHFDDIFDCLNSSTFSTPKECNRPMTASSKHMQTMKDKLEFVKKIKVINAARNKDVTSSLKCLNALQITLRSTMELWKTVQAVKNSKTAKIDSNIASKEEKENSSAQPMLFHDIQDVDYKSSTIEENLTSNNATTYVCGYLLKRCLEKHSCQTCSSALIKNELDSTDKLLCYFKAYETSKQPFGGLTVPDDGLVQYISKAEQIFIEAFPTIISKPGIAKQLVSMIPQFQ</sequence>
<gene>
    <name evidence="2" type="ORF">PACLA_8A045588</name>
</gene>
<dbReference type="OrthoDB" id="8059068at2759"/>
<feature type="non-terminal residue" evidence="2">
    <location>
        <position position="267"/>
    </location>
</feature>
<evidence type="ECO:0000313" key="3">
    <source>
        <dbReference type="Proteomes" id="UP001152795"/>
    </source>
</evidence>
<evidence type="ECO:0000259" key="1">
    <source>
        <dbReference type="Pfam" id="PF21788"/>
    </source>
</evidence>
<dbReference type="Proteomes" id="UP001152795">
    <property type="component" value="Unassembled WGS sequence"/>
</dbReference>
<dbReference type="AlphaFoldDB" id="A0A6S7IH93"/>
<keyword evidence="3" id="KW-1185">Reference proteome</keyword>
<proteinExistence type="predicted"/>